<reference evidence="6 7" key="1">
    <citation type="submission" date="2015-09" db="EMBL/GenBank/DDBJ databases">
        <title>Sorangium comparison.</title>
        <authorList>
            <person name="Zaburannyi N."/>
            <person name="Bunk B."/>
            <person name="Overmann J."/>
            <person name="Mueller R."/>
        </authorList>
    </citation>
    <scope>NUCLEOTIDE SEQUENCE [LARGE SCALE GENOMIC DNA]</scope>
    <source>
        <strain evidence="6 7">So ce836</strain>
    </source>
</reference>
<dbReference type="AlphaFoldDB" id="A0A4P2QLC7"/>
<evidence type="ECO:0000313" key="7">
    <source>
        <dbReference type="Proteomes" id="UP000295497"/>
    </source>
</evidence>
<keyword evidence="3" id="KW-0274">FAD</keyword>
<evidence type="ECO:0008006" key="8">
    <source>
        <dbReference type="Google" id="ProtNLM"/>
    </source>
</evidence>
<proteinExistence type="predicted"/>
<feature type="region of interest" description="Disordered" evidence="5">
    <location>
        <begin position="393"/>
        <end position="417"/>
    </location>
</feature>
<evidence type="ECO:0000256" key="5">
    <source>
        <dbReference type="SAM" id="MobiDB-lite"/>
    </source>
</evidence>
<comment type="cofactor">
    <cofactor evidence="1">
        <name>FAD</name>
        <dbReference type="ChEBI" id="CHEBI:57692"/>
    </cofactor>
</comment>
<dbReference type="PANTHER" id="PTHR10961:SF7">
    <property type="entry name" value="FAD DEPENDENT OXIDOREDUCTASE DOMAIN-CONTAINING PROTEIN"/>
    <property type="match status" value="1"/>
</dbReference>
<dbReference type="GO" id="GO:0008115">
    <property type="term" value="F:sarcosine oxidase activity"/>
    <property type="evidence" value="ECO:0007669"/>
    <property type="project" value="TreeGrafter"/>
</dbReference>
<gene>
    <name evidence="6" type="ORF">SOCE836_029610</name>
</gene>
<evidence type="ECO:0000256" key="1">
    <source>
        <dbReference type="ARBA" id="ARBA00001974"/>
    </source>
</evidence>
<accession>A0A4P2QLC7</accession>
<feature type="compositionally biased region" description="Basic and acidic residues" evidence="5">
    <location>
        <begin position="403"/>
        <end position="416"/>
    </location>
</feature>
<evidence type="ECO:0000256" key="4">
    <source>
        <dbReference type="ARBA" id="ARBA00023002"/>
    </source>
</evidence>
<evidence type="ECO:0000313" key="6">
    <source>
        <dbReference type="EMBL" id="AUX30847.1"/>
    </source>
</evidence>
<dbReference type="Gene3D" id="3.50.50.60">
    <property type="entry name" value="FAD/NAD(P)-binding domain"/>
    <property type="match status" value="1"/>
</dbReference>
<dbReference type="InterPro" id="IPR036188">
    <property type="entry name" value="FAD/NAD-bd_sf"/>
</dbReference>
<protein>
    <recommendedName>
        <fullName evidence="8">FAD dependent oxidoreductase domain-containing protein</fullName>
    </recommendedName>
</protein>
<dbReference type="PANTHER" id="PTHR10961">
    <property type="entry name" value="PEROXISOMAL SARCOSINE OXIDASE"/>
    <property type="match status" value="1"/>
</dbReference>
<evidence type="ECO:0000256" key="2">
    <source>
        <dbReference type="ARBA" id="ARBA00022630"/>
    </source>
</evidence>
<dbReference type="InterPro" id="IPR045170">
    <property type="entry name" value="MTOX"/>
</dbReference>
<dbReference type="GO" id="GO:0050660">
    <property type="term" value="F:flavin adenine dinucleotide binding"/>
    <property type="evidence" value="ECO:0007669"/>
    <property type="project" value="InterPro"/>
</dbReference>
<dbReference type="EMBL" id="CP012672">
    <property type="protein sequence ID" value="AUX30847.1"/>
    <property type="molecule type" value="Genomic_DNA"/>
</dbReference>
<dbReference type="Gene3D" id="3.30.9.10">
    <property type="entry name" value="D-Amino Acid Oxidase, subunit A, domain 2"/>
    <property type="match status" value="1"/>
</dbReference>
<evidence type="ECO:0000256" key="3">
    <source>
        <dbReference type="ARBA" id="ARBA00022827"/>
    </source>
</evidence>
<dbReference type="SUPFAM" id="SSF51905">
    <property type="entry name" value="FAD/NAD(P)-binding domain"/>
    <property type="match status" value="1"/>
</dbReference>
<dbReference type="RefSeq" id="WP_129574735.1">
    <property type="nucleotide sequence ID" value="NZ_CP012672.1"/>
</dbReference>
<dbReference type="Proteomes" id="UP000295497">
    <property type="component" value="Chromosome"/>
</dbReference>
<sequence length="551" mass="59884">MNDHLIVICDGLVGLWAAYFASLEYPGHVTLLTWSPALGPMGGGYGRSARVCRMLHGGQELGDLVKEALDLWRGLPQEMFKPGLLTFGDRSYVEGPGGSYASAVAQMKRLGIAFQELDAAAIQAKHNFKNLPASFGGARNDVEGVVDVGVAAGLMTVNLRQRGAHQAIKEVKSIKALSGGVEITVVDEWGDTRTYTGSKCILAAETETNRLLGTIGVQLDLRIAAVESAWYRLTEAGKSRSGGAFFQIEGPTQGDHFFGAFYPENGAMCVHAYNPTSFFADTDAYAAWYGEEDGAPSPLQRFVEQRCTGVDTSPHGGDVYLETSASDNLPVIDFLPEVFPGHKNLVVAIAGSWHGFTSVFGKILVELAAKGSTTRDISRFRITRSGLLTQCPELPPVNSPEQKAIRDPRSGCRTEYSESESNKVNAFTALTMRRTSADPGNWHVTARIQGDAFHRTFLWWSAASHDFWIQGKVFRDGEQPTAMRAAGTPVWNGEVGGTASSGSASREFTFKIPVNSGRYAWFWGYTRNQSDYRYANAVNVGGEVVFDSKVE</sequence>
<organism evidence="6 7">
    <name type="scientific">Sorangium cellulosum</name>
    <name type="common">Polyangium cellulosum</name>
    <dbReference type="NCBI Taxonomy" id="56"/>
    <lineage>
        <taxon>Bacteria</taxon>
        <taxon>Pseudomonadati</taxon>
        <taxon>Myxococcota</taxon>
        <taxon>Polyangia</taxon>
        <taxon>Polyangiales</taxon>
        <taxon>Polyangiaceae</taxon>
        <taxon>Sorangium</taxon>
    </lineage>
</organism>
<keyword evidence="2" id="KW-0285">Flavoprotein</keyword>
<name>A0A4P2QLC7_SORCE</name>
<keyword evidence="4" id="KW-0560">Oxidoreductase</keyword>